<dbReference type="SUPFAM" id="SSF53098">
    <property type="entry name" value="Ribonuclease H-like"/>
    <property type="match status" value="1"/>
</dbReference>
<reference evidence="3" key="1">
    <citation type="journal article" date="2022" name="Int. J. Mol. Sci.">
        <title>Draft Genome of Tanacetum Coccineum: Genomic Comparison of Closely Related Tanacetum-Family Plants.</title>
        <authorList>
            <person name="Yamashiro T."/>
            <person name="Shiraishi A."/>
            <person name="Nakayama K."/>
            <person name="Satake H."/>
        </authorList>
    </citation>
    <scope>NUCLEOTIDE SEQUENCE</scope>
</reference>
<evidence type="ECO:0000256" key="1">
    <source>
        <dbReference type="SAM" id="MobiDB-lite"/>
    </source>
</evidence>
<keyword evidence="3" id="KW-0808">Transferase</keyword>
<dbReference type="GO" id="GO:0003964">
    <property type="term" value="F:RNA-directed DNA polymerase activity"/>
    <property type="evidence" value="ECO:0007669"/>
    <property type="project" value="UniProtKB-KW"/>
</dbReference>
<dbReference type="InterPro" id="IPR012337">
    <property type="entry name" value="RNaseH-like_sf"/>
</dbReference>
<name>A0ABQ5JBA5_9ASTR</name>
<comment type="caution">
    <text evidence="3">The sequence shown here is derived from an EMBL/GenBank/DDBJ whole genome shotgun (WGS) entry which is preliminary data.</text>
</comment>
<evidence type="ECO:0000313" key="4">
    <source>
        <dbReference type="Proteomes" id="UP001151760"/>
    </source>
</evidence>
<dbReference type="EMBL" id="BQNB010021664">
    <property type="protein sequence ID" value="GJU08758.1"/>
    <property type="molecule type" value="Genomic_DNA"/>
</dbReference>
<keyword evidence="3" id="KW-0548">Nucleotidyltransferase</keyword>
<dbReference type="Pfam" id="PF13456">
    <property type="entry name" value="RVT_3"/>
    <property type="match status" value="1"/>
</dbReference>
<keyword evidence="4" id="KW-1185">Reference proteome</keyword>
<dbReference type="InterPro" id="IPR036397">
    <property type="entry name" value="RNaseH_sf"/>
</dbReference>
<reference evidence="3" key="2">
    <citation type="submission" date="2022-01" db="EMBL/GenBank/DDBJ databases">
        <authorList>
            <person name="Yamashiro T."/>
            <person name="Shiraishi A."/>
            <person name="Satake H."/>
            <person name="Nakayama K."/>
        </authorList>
    </citation>
    <scope>NUCLEOTIDE SEQUENCE</scope>
</reference>
<organism evidence="3 4">
    <name type="scientific">Tanacetum coccineum</name>
    <dbReference type="NCBI Taxonomy" id="301880"/>
    <lineage>
        <taxon>Eukaryota</taxon>
        <taxon>Viridiplantae</taxon>
        <taxon>Streptophyta</taxon>
        <taxon>Embryophyta</taxon>
        <taxon>Tracheophyta</taxon>
        <taxon>Spermatophyta</taxon>
        <taxon>Magnoliopsida</taxon>
        <taxon>eudicotyledons</taxon>
        <taxon>Gunneridae</taxon>
        <taxon>Pentapetalae</taxon>
        <taxon>asterids</taxon>
        <taxon>campanulids</taxon>
        <taxon>Asterales</taxon>
        <taxon>Asteraceae</taxon>
        <taxon>Asteroideae</taxon>
        <taxon>Anthemideae</taxon>
        <taxon>Anthemidinae</taxon>
        <taxon>Tanacetum</taxon>
    </lineage>
</organism>
<dbReference type="InterPro" id="IPR001584">
    <property type="entry name" value="Integrase_cat-core"/>
</dbReference>
<dbReference type="Pfam" id="PF00665">
    <property type="entry name" value="rve"/>
    <property type="match status" value="1"/>
</dbReference>
<sequence>MEQTMQLYLSKAKDLTTRFRSFSITQVSRSQNKQADALSKMAYVSFAYLTKKVLVEILPCKSIEGIEVMAVVEEEGNTWMTSIKDYLEKRNSPKRKGKGMTVKDKSKAICIVGRNLISEIHALRSPVGREKSNAVGILLVDNAHGRPNGDQSMSGVPSAQTHIASPKKKVKPITSPWPFYKWGIDICDLFPEAASKVKFLIVAIDYFTKWIEAKPIATIMGKHVIKFVRDNIVCRFSLPGEIILDNGKQFRADPFKTWCEKLSITQHFTSVKHPQSNGLVERANRSLGLLLNMDLLKETRELTTIAKEKHKMKMEWYYNLKVRITILKPEYLVYRSNEANKKEDSEKLGPNWEGPYESWKH</sequence>
<feature type="region of interest" description="Disordered" evidence="1">
    <location>
        <begin position="342"/>
        <end position="361"/>
    </location>
</feature>
<dbReference type="PROSITE" id="PS50994">
    <property type="entry name" value="INTEGRASE"/>
    <property type="match status" value="1"/>
</dbReference>
<evidence type="ECO:0000259" key="2">
    <source>
        <dbReference type="PROSITE" id="PS50994"/>
    </source>
</evidence>
<dbReference type="PANTHER" id="PTHR37984">
    <property type="entry name" value="PROTEIN CBG26694"/>
    <property type="match status" value="1"/>
</dbReference>
<gene>
    <name evidence="3" type="ORF">Tco_1125188</name>
</gene>
<feature type="domain" description="Integrase catalytic" evidence="2">
    <location>
        <begin position="174"/>
        <end position="337"/>
    </location>
</feature>
<dbReference type="InterPro" id="IPR002156">
    <property type="entry name" value="RNaseH_domain"/>
</dbReference>
<keyword evidence="3" id="KW-0695">RNA-directed DNA polymerase</keyword>
<proteinExistence type="predicted"/>
<accession>A0ABQ5JBA5</accession>
<dbReference type="Gene3D" id="3.30.420.10">
    <property type="entry name" value="Ribonuclease H-like superfamily/Ribonuclease H"/>
    <property type="match status" value="1"/>
</dbReference>
<dbReference type="PANTHER" id="PTHR37984:SF5">
    <property type="entry name" value="PROTEIN NYNRIN-LIKE"/>
    <property type="match status" value="1"/>
</dbReference>
<dbReference type="InterPro" id="IPR050951">
    <property type="entry name" value="Retrovirus_Pol_polyprotein"/>
</dbReference>
<evidence type="ECO:0000313" key="3">
    <source>
        <dbReference type="EMBL" id="GJU08758.1"/>
    </source>
</evidence>
<dbReference type="Proteomes" id="UP001151760">
    <property type="component" value="Unassembled WGS sequence"/>
</dbReference>
<protein>
    <submittedName>
        <fullName evidence="3">Reverse transcriptase domain-containing protein</fullName>
    </submittedName>
</protein>